<feature type="chain" id="PRO_5045596177" evidence="1">
    <location>
        <begin position="23"/>
        <end position="171"/>
    </location>
</feature>
<evidence type="ECO:0000313" key="3">
    <source>
        <dbReference type="Proteomes" id="UP001590951"/>
    </source>
</evidence>
<protein>
    <submittedName>
        <fullName evidence="2">Uncharacterized protein</fullName>
    </submittedName>
</protein>
<keyword evidence="1" id="KW-0732">Signal</keyword>
<accession>A0ABR4AZB3</accession>
<dbReference type="EMBL" id="JBHFEH010000040">
    <property type="protein sequence ID" value="KAL2050990.1"/>
    <property type="molecule type" value="Genomic_DNA"/>
</dbReference>
<organism evidence="2 3">
    <name type="scientific">Lepraria finkii</name>
    <dbReference type="NCBI Taxonomy" id="1340010"/>
    <lineage>
        <taxon>Eukaryota</taxon>
        <taxon>Fungi</taxon>
        <taxon>Dikarya</taxon>
        <taxon>Ascomycota</taxon>
        <taxon>Pezizomycotina</taxon>
        <taxon>Lecanoromycetes</taxon>
        <taxon>OSLEUM clade</taxon>
        <taxon>Lecanoromycetidae</taxon>
        <taxon>Lecanorales</taxon>
        <taxon>Lecanorineae</taxon>
        <taxon>Stereocaulaceae</taxon>
        <taxon>Lepraria</taxon>
    </lineage>
</organism>
<evidence type="ECO:0000256" key="1">
    <source>
        <dbReference type="SAM" id="SignalP"/>
    </source>
</evidence>
<sequence length="171" mass="18151">MGFSLLHPVILLISLTAIATKALPDCVRPPPPSVPTIEDCEATLSRIMDIARPQGNAPRTWSRNPRHISGQRLPVLFSAGTNNKCEIVVDVANPRDEDVFLTSKVAEVGQEIVNTCLLGSSRAQDTVGVETVGPKGVVSVVLRYKAMLAQSSGNLTDAFQAYTGVAPEASA</sequence>
<name>A0ABR4AZB3_9LECA</name>
<dbReference type="Proteomes" id="UP001590951">
    <property type="component" value="Unassembled WGS sequence"/>
</dbReference>
<evidence type="ECO:0000313" key="2">
    <source>
        <dbReference type="EMBL" id="KAL2050990.1"/>
    </source>
</evidence>
<keyword evidence="3" id="KW-1185">Reference proteome</keyword>
<proteinExistence type="predicted"/>
<comment type="caution">
    <text evidence="2">The sequence shown here is derived from an EMBL/GenBank/DDBJ whole genome shotgun (WGS) entry which is preliminary data.</text>
</comment>
<gene>
    <name evidence="2" type="ORF">ABVK25_008736</name>
</gene>
<feature type="signal peptide" evidence="1">
    <location>
        <begin position="1"/>
        <end position="22"/>
    </location>
</feature>
<reference evidence="2 3" key="1">
    <citation type="submission" date="2024-09" db="EMBL/GenBank/DDBJ databases">
        <title>Rethinking Asexuality: The Enigmatic Case of Functional Sexual Genes in Lepraria (Stereocaulaceae).</title>
        <authorList>
            <person name="Doellman M."/>
            <person name="Sun Y."/>
            <person name="Barcenas-Pena A."/>
            <person name="Lumbsch H.T."/>
            <person name="Grewe F."/>
        </authorList>
    </citation>
    <scope>NUCLEOTIDE SEQUENCE [LARGE SCALE GENOMIC DNA]</scope>
    <source>
        <strain evidence="2 3">Grewe 0041</strain>
    </source>
</reference>